<dbReference type="PANTHER" id="PTHR12713:SF11">
    <property type="entry name" value="V-TYPE PROTON ATPASE SUBUNIT G"/>
    <property type="match status" value="1"/>
</dbReference>
<sequence>MASQTTGIQQLLMAEKSAAVKVGEARVRKTRRLKQAKEEAQAEVEAYRKEREHQFREYEAKHMGSRDDIALKIEDTTKMRIAEMHQNVALNKEKVLNRILSLVYDIKPELHRNFKA</sequence>
<dbReference type="NCBIfam" id="TIGR01147">
    <property type="entry name" value="V_ATP_synt_G"/>
    <property type="match status" value="1"/>
</dbReference>
<keyword evidence="2 5" id="KW-0813">Transport</keyword>
<evidence type="ECO:0000313" key="7">
    <source>
        <dbReference type="Proteomes" id="UP000695022"/>
    </source>
</evidence>
<accession>A0ABM1E6F0</accession>
<evidence type="ECO:0000313" key="8">
    <source>
        <dbReference type="RefSeq" id="XP_014667771.1"/>
    </source>
</evidence>
<comment type="function">
    <text evidence="5">Subunit of the V1 complex of vacuolar(H+)-ATPase (V-ATPase), a multisubunit enzyme composed of a peripheral complex (V1) that hydrolyzes ATP and a membrane integral complex (V0) that translocates protons. V-ATPase is responsible for acidifying and maintaining the pH of intracellular compartments and in some cell types, is targeted to the plasma membrane, where it is responsible for acidifying the extracellular environment.</text>
</comment>
<reference evidence="8" key="1">
    <citation type="submission" date="2025-08" db="UniProtKB">
        <authorList>
            <consortium name="RefSeq"/>
        </authorList>
    </citation>
    <scope>IDENTIFICATION</scope>
</reference>
<dbReference type="PANTHER" id="PTHR12713">
    <property type="entry name" value="VACUOLAR ATP SYNTHASE SUBUNIT G"/>
    <property type="match status" value="1"/>
</dbReference>
<keyword evidence="4 5" id="KW-0406">Ion transport</keyword>
<evidence type="ECO:0000256" key="6">
    <source>
        <dbReference type="SAM" id="Coils"/>
    </source>
</evidence>
<keyword evidence="7" id="KW-1185">Reference proteome</keyword>
<dbReference type="RefSeq" id="XP_014667771.1">
    <property type="nucleotide sequence ID" value="XM_014812285.1"/>
</dbReference>
<keyword evidence="3 5" id="KW-0375">Hydrogen ion transport</keyword>
<evidence type="ECO:0000256" key="2">
    <source>
        <dbReference type="ARBA" id="ARBA00022448"/>
    </source>
</evidence>
<dbReference type="Proteomes" id="UP000695022">
    <property type="component" value="Unplaced"/>
</dbReference>
<dbReference type="Pfam" id="PF03179">
    <property type="entry name" value="V-ATPase_G"/>
    <property type="match status" value="1"/>
</dbReference>
<comment type="similarity">
    <text evidence="1 5">Belongs to the V-ATPase G subunit family.</text>
</comment>
<dbReference type="GeneID" id="106809273"/>
<keyword evidence="6" id="KW-0175">Coiled coil</keyword>
<proteinExistence type="inferred from homology"/>
<protein>
    <recommendedName>
        <fullName evidence="5">V-type proton ATPase subunit G</fullName>
    </recommendedName>
</protein>
<evidence type="ECO:0000256" key="4">
    <source>
        <dbReference type="ARBA" id="ARBA00023065"/>
    </source>
</evidence>
<dbReference type="InterPro" id="IPR005124">
    <property type="entry name" value="V-ATPase_G"/>
</dbReference>
<comment type="subunit">
    <text evidence="5">V-ATPase is a heteromultimeric enzyme made up of two complexes: the ATP-hydrolytic V1 complex and the proton translocation V0 complex.</text>
</comment>
<evidence type="ECO:0000256" key="1">
    <source>
        <dbReference type="ARBA" id="ARBA00010066"/>
    </source>
</evidence>
<evidence type="ECO:0000256" key="3">
    <source>
        <dbReference type="ARBA" id="ARBA00022781"/>
    </source>
</evidence>
<gene>
    <name evidence="8" type="primary">LOC106809273</name>
</gene>
<evidence type="ECO:0000256" key="5">
    <source>
        <dbReference type="RuleBase" id="RU364019"/>
    </source>
</evidence>
<feature type="coiled-coil region" evidence="6">
    <location>
        <begin position="30"/>
        <end position="57"/>
    </location>
</feature>
<name>A0ABM1E6F0_PRICU</name>
<organism evidence="7 8">
    <name type="scientific">Priapulus caudatus</name>
    <name type="common">Priapulid worm</name>
    <dbReference type="NCBI Taxonomy" id="37621"/>
    <lineage>
        <taxon>Eukaryota</taxon>
        <taxon>Metazoa</taxon>
        <taxon>Ecdysozoa</taxon>
        <taxon>Scalidophora</taxon>
        <taxon>Priapulida</taxon>
        <taxon>Priapulimorpha</taxon>
        <taxon>Priapulimorphida</taxon>
        <taxon>Priapulidae</taxon>
        <taxon>Priapulus</taxon>
    </lineage>
</organism>
<dbReference type="Gene3D" id="1.20.5.2950">
    <property type="match status" value="1"/>
</dbReference>